<dbReference type="GO" id="GO:0000976">
    <property type="term" value="F:transcription cis-regulatory region binding"/>
    <property type="evidence" value="ECO:0007669"/>
    <property type="project" value="TreeGrafter"/>
</dbReference>
<dbReference type="Gene3D" id="1.10.357.10">
    <property type="entry name" value="Tetracycline Repressor, domain 2"/>
    <property type="match status" value="1"/>
</dbReference>
<dbReference type="AlphaFoldDB" id="A0A9W6FAN3"/>
<keyword evidence="2" id="KW-0805">Transcription regulation</keyword>
<feature type="domain" description="HTH tetR-type" evidence="5">
    <location>
        <begin position="8"/>
        <end position="68"/>
    </location>
</feature>
<evidence type="ECO:0000259" key="5">
    <source>
        <dbReference type="PROSITE" id="PS50977"/>
    </source>
</evidence>
<organism evidence="6 7">
    <name type="scientific">Pleodorina starrii</name>
    <dbReference type="NCBI Taxonomy" id="330485"/>
    <lineage>
        <taxon>Eukaryota</taxon>
        <taxon>Viridiplantae</taxon>
        <taxon>Chlorophyta</taxon>
        <taxon>core chlorophytes</taxon>
        <taxon>Chlorophyceae</taxon>
        <taxon>CS clade</taxon>
        <taxon>Chlamydomonadales</taxon>
        <taxon>Volvocaceae</taxon>
        <taxon>Pleodorina</taxon>
    </lineage>
</organism>
<proteinExistence type="predicted"/>
<keyword evidence="1" id="KW-0678">Repressor</keyword>
<dbReference type="InterPro" id="IPR001647">
    <property type="entry name" value="HTH_TetR"/>
</dbReference>
<protein>
    <recommendedName>
        <fullName evidence="5">HTH tetR-type domain-containing protein</fullName>
    </recommendedName>
</protein>
<evidence type="ECO:0000256" key="1">
    <source>
        <dbReference type="ARBA" id="ARBA00022491"/>
    </source>
</evidence>
<dbReference type="Pfam" id="PF00440">
    <property type="entry name" value="TetR_N"/>
    <property type="match status" value="1"/>
</dbReference>
<dbReference type="InterPro" id="IPR050109">
    <property type="entry name" value="HTH-type_TetR-like_transc_reg"/>
</dbReference>
<keyword evidence="7" id="KW-1185">Reference proteome</keyword>
<dbReference type="InterPro" id="IPR009057">
    <property type="entry name" value="Homeodomain-like_sf"/>
</dbReference>
<dbReference type="PROSITE" id="PS50977">
    <property type="entry name" value="HTH_TETR_2"/>
    <property type="match status" value="1"/>
</dbReference>
<dbReference type="SUPFAM" id="SSF48498">
    <property type="entry name" value="Tetracyclin repressor-like, C-terminal domain"/>
    <property type="match status" value="1"/>
</dbReference>
<dbReference type="PANTHER" id="PTHR30055">
    <property type="entry name" value="HTH-TYPE TRANSCRIPTIONAL REGULATOR RUTR"/>
    <property type="match status" value="1"/>
</dbReference>
<sequence length="197" mass="21933">MPRKIDRDQRKAQLAEAVWRIILARGVGAVSVRSVAEEAGVAVGSLRHVFPTRAELLEFSAELMVQRARERIRALPRSEDHQQYALDVLLQLLPLEPDSRAELEVNIALIAEAPALPELVTIRNHAYQQLGEACTQLVELLVQRPRDGQVLGQARRLHALIDGLALHLLMQSASEDNAWAVDILRDELARITPEISG</sequence>
<reference evidence="6 7" key="1">
    <citation type="journal article" date="2023" name="Commun. Biol.">
        <title>Reorganization of the ancestral sex-determining regions during the evolution of trioecy in Pleodorina starrii.</title>
        <authorList>
            <person name="Takahashi K."/>
            <person name="Suzuki S."/>
            <person name="Kawai-Toyooka H."/>
            <person name="Yamamoto K."/>
            <person name="Hamaji T."/>
            <person name="Ootsuki R."/>
            <person name="Yamaguchi H."/>
            <person name="Kawachi M."/>
            <person name="Higashiyama T."/>
            <person name="Nozaki H."/>
        </authorList>
    </citation>
    <scope>NUCLEOTIDE SEQUENCE [LARGE SCALE GENOMIC DNA]</scope>
    <source>
        <strain evidence="6 7">NIES-4479</strain>
    </source>
</reference>
<keyword evidence="3" id="KW-0238">DNA-binding</keyword>
<evidence type="ECO:0000256" key="4">
    <source>
        <dbReference type="ARBA" id="ARBA00023163"/>
    </source>
</evidence>
<keyword evidence="4" id="KW-0804">Transcription</keyword>
<gene>
    <name evidence="6" type="primary">PLESTB003756</name>
    <name evidence="6" type="ORF">PLESTB_001920300</name>
</gene>
<dbReference type="GO" id="GO:0003700">
    <property type="term" value="F:DNA-binding transcription factor activity"/>
    <property type="evidence" value="ECO:0007669"/>
    <property type="project" value="TreeGrafter"/>
</dbReference>
<accession>A0A9W6FAN3</accession>
<dbReference type="SUPFAM" id="SSF46689">
    <property type="entry name" value="Homeodomain-like"/>
    <property type="match status" value="1"/>
</dbReference>
<evidence type="ECO:0000256" key="3">
    <source>
        <dbReference type="ARBA" id="ARBA00023125"/>
    </source>
</evidence>
<name>A0A9W6FAN3_9CHLO</name>
<evidence type="ECO:0000313" key="6">
    <source>
        <dbReference type="EMBL" id="GLC62622.1"/>
    </source>
</evidence>
<dbReference type="PANTHER" id="PTHR30055:SF226">
    <property type="entry name" value="HTH-TYPE TRANSCRIPTIONAL REGULATOR PKSA"/>
    <property type="match status" value="1"/>
</dbReference>
<evidence type="ECO:0000313" key="7">
    <source>
        <dbReference type="Proteomes" id="UP001165080"/>
    </source>
</evidence>
<dbReference type="InterPro" id="IPR039538">
    <property type="entry name" value="BetI_C"/>
</dbReference>
<evidence type="ECO:0000256" key="2">
    <source>
        <dbReference type="ARBA" id="ARBA00023015"/>
    </source>
</evidence>
<dbReference type="Proteomes" id="UP001165080">
    <property type="component" value="Unassembled WGS sequence"/>
</dbReference>
<comment type="caution">
    <text evidence="6">The sequence shown here is derived from an EMBL/GenBank/DDBJ whole genome shotgun (WGS) entry which is preliminary data.</text>
</comment>
<dbReference type="Pfam" id="PF13977">
    <property type="entry name" value="TetR_C_6"/>
    <property type="match status" value="1"/>
</dbReference>
<dbReference type="InterPro" id="IPR036271">
    <property type="entry name" value="Tet_transcr_reg_TetR-rel_C_sf"/>
</dbReference>
<dbReference type="EMBL" id="BRXU01000067">
    <property type="protein sequence ID" value="GLC62622.1"/>
    <property type="molecule type" value="Genomic_DNA"/>
</dbReference>